<dbReference type="Pfam" id="PF00067">
    <property type="entry name" value="p450"/>
    <property type="match status" value="1"/>
</dbReference>
<evidence type="ECO:0000256" key="1">
    <source>
        <dbReference type="ARBA" id="ARBA00001971"/>
    </source>
</evidence>
<dbReference type="GO" id="GO:0004497">
    <property type="term" value="F:monooxygenase activity"/>
    <property type="evidence" value="ECO:0007669"/>
    <property type="project" value="UniProtKB-KW"/>
</dbReference>
<dbReference type="InterPro" id="IPR001128">
    <property type="entry name" value="Cyt_P450"/>
</dbReference>
<dbReference type="GO" id="GO:0005506">
    <property type="term" value="F:iron ion binding"/>
    <property type="evidence" value="ECO:0007669"/>
    <property type="project" value="InterPro"/>
</dbReference>
<evidence type="ECO:0000256" key="6">
    <source>
        <dbReference type="RuleBase" id="RU000461"/>
    </source>
</evidence>
<dbReference type="RefSeq" id="XP_038749762.1">
    <property type="nucleotide sequence ID" value="XM_038884974.1"/>
</dbReference>
<reference evidence="7" key="2">
    <citation type="submission" date="2020-11" db="EMBL/GenBank/DDBJ databases">
        <title>Whole genome sequencing of Colletotrichum sp.</title>
        <authorList>
            <person name="Li H."/>
        </authorList>
    </citation>
    <scope>NUCLEOTIDE SEQUENCE</scope>
    <source>
        <strain evidence="7">CkLH20</strain>
    </source>
</reference>
<dbReference type="PANTHER" id="PTHR46206">
    <property type="entry name" value="CYTOCHROME P450"/>
    <property type="match status" value="1"/>
</dbReference>
<keyword evidence="6" id="KW-0503">Monooxygenase</keyword>
<dbReference type="Proteomes" id="UP000781932">
    <property type="component" value="Unassembled WGS sequence"/>
</dbReference>
<accession>A0A9P6IEA5</accession>
<keyword evidence="4 6" id="KW-0560">Oxidoreductase</keyword>
<name>A0A9P6IEA5_9PEZI</name>
<comment type="caution">
    <text evidence="7">The sequence shown here is derived from an EMBL/GenBank/DDBJ whole genome shotgun (WGS) entry which is preliminary data.</text>
</comment>
<keyword evidence="6" id="KW-0349">Heme</keyword>
<evidence type="ECO:0000256" key="5">
    <source>
        <dbReference type="ARBA" id="ARBA00023004"/>
    </source>
</evidence>
<evidence type="ECO:0000313" key="7">
    <source>
        <dbReference type="EMBL" id="KAF9880301.1"/>
    </source>
</evidence>
<reference evidence="7" key="1">
    <citation type="submission" date="2020-03" db="EMBL/GenBank/DDBJ databases">
        <authorList>
            <person name="He L."/>
        </authorList>
    </citation>
    <scope>NUCLEOTIDE SEQUENCE</scope>
    <source>
        <strain evidence="7">CkLH20</strain>
    </source>
</reference>
<evidence type="ECO:0008006" key="9">
    <source>
        <dbReference type="Google" id="ProtNLM"/>
    </source>
</evidence>
<sequence length="497" mass="56013">MDASLLRWSHVTSTASLVLLTTLLLGVLYKATSRAVKIPKPLDEEVPNLWSRKQAFFTDARRLLEKYHHRFKSQPFGIDAMDGLNIVLPLETMDELKSNPAVEFRATIEREFLTPYTGVGQIYDWGVHEIRARMNPTLGAYVPIFHNLIQGHLEKSFGSPAEWTTFKPHEHIVELVAILSARIMQGEDAARNPAWIKFALSFVNTAVEYGTALKPWPKFLRPVVKNFLPERVEMEKRKAEGREIVAKAMANRRAAGPENPPTMMDHLSTGDHANKADDLELQLWLQMALAAVSIHTTSSTMTQVLYDLAANPEYTKELRAEVEEVLAQSGGVFTKQSLGELKKLDSWIKESFRMGGPDLATFQRLTLEPLTLKDGTYIPVGTKLEVPTAAVNYNPAIYPNPDTFDGLRSYRMRQEEGMAHKHSFVSVSRNELGWGFGKHACPGRFFSDIVIKLTFAELLLNYDIKNLDGQPRPKNTDFGLVVMPDSEHQVLVRARTT</sequence>
<dbReference type="SUPFAM" id="SSF48264">
    <property type="entry name" value="Cytochrome P450"/>
    <property type="match status" value="1"/>
</dbReference>
<dbReference type="InterPro" id="IPR017972">
    <property type="entry name" value="Cyt_P450_CS"/>
</dbReference>
<dbReference type="Gene3D" id="1.10.630.10">
    <property type="entry name" value="Cytochrome P450"/>
    <property type="match status" value="1"/>
</dbReference>
<dbReference type="OrthoDB" id="1844152at2759"/>
<dbReference type="GO" id="GO:0020037">
    <property type="term" value="F:heme binding"/>
    <property type="evidence" value="ECO:0007669"/>
    <property type="project" value="InterPro"/>
</dbReference>
<organism evidence="7 8">
    <name type="scientific">Colletotrichum karsti</name>
    <dbReference type="NCBI Taxonomy" id="1095194"/>
    <lineage>
        <taxon>Eukaryota</taxon>
        <taxon>Fungi</taxon>
        <taxon>Dikarya</taxon>
        <taxon>Ascomycota</taxon>
        <taxon>Pezizomycotina</taxon>
        <taxon>Sordariomycetes</taxon>
        <taxon>Hypocreomycetidae</taxon>
        <taxon>Glomerellales</taxon>
        <taxon>Glomerellaceae</taxon>
        <taxon>Colletotrichum</taxon>
        <taxon>Colletotrichum boninense species complex</taxon>
    </lineage>
</organism>
<protein>
    <recommendedName>
        <fullName evidence="9">Cytochrome P450</fullName>
    </recommendedName>
</protein>
<keyword evidence="3 6" id="KW-0479">Metal-binding</keyword>
<dbReference type="AlphaFoldDB" id="A0A9P6IEA5"/>
<evidence type="ECO:0000313" key="8">
    <source>
        <dbReference type="Proteomes" id="UP000781932"/>
    </source>
</evidence>
<evidence type="ECO:0000256" key="2">
    <source>
        <dbReference type="ARBA" id="ARBA00010617"/>
    </source>
</evidence>
<evidence type="ECO:0000256" key="3">
    <source>
        <dbReference type="ARBA" id="ARBA00022723"/>
    </source>
</evidence>
<comment type="similarity">
    <text evidence="2 6">Belongs to the cytochrome P450 family.</text>
</comment>
<dbReference type="InterPro" id="IPR036396">
    <property type="entry name" value="Cyt_P450_sf"/>
</dbReference>
<proteinExistence type="inferred from homology"/>
<dbReference type="EMBL" id="JAATWM020000005">
    <property type="protein sequence ID" value="KAF9880301.1"/>
    <property type="molecule type" value="Genomic_DNA"/>
</dbReference>
<dbReference type="CDD" id="cd11041">
    <property type="entry name" value="CYP503A1-like"/>
    <property type="match status" value="1"/>
</dbReference>
<dbReference type="PROSITE" id="PS00086">
    <property type="entry name" value="CYTOCHROME_P450"/>
    <property type="match status" value="1"/>
</dbReference>
<dbReference type="GO" id="GO:0016705">
    <property type="term" value="F:oxidoreductase activity, acting on paired donors, with incorporation or reduction of molecular oxygen"/>
    <property type="evidence" value="ECO:0007669"/>
    <property type="project" value="InterPro"/>
</dbReference>
<keyword evidence="8" id="KW-1185">Reference proteome</keyword>
<keyword evidence="5 6" id="KW-0408">Iron</keyword>
<comment type="cofactor">
    <cofactor evidence="1">
        <name>heme</name>
        <dbReference type="ChEBI" id="CHEBI:30413"/>
    </cofactor>
</comment>
<dbReference type="GeneID" id="62158048"/>
<evidence type="ECO:0000256" key="4">
    <source>
        <dbReference type="ARBA" id="ARBA00023002"/>
    </source>
</evidence>
<gene>
    <name evidence="7" type="ORF">CkaCkLH20_02255</name>
</gene>